<protein>
    <submittedName>
        <fullName evidence="4">Uncharacterized protein</fullName>
    </submittedName>
</protein>
<keyword evidence="3" id="KW-0812">Transmembrane</keyword>
<dbReference type="KEGG" id="mgel:G5B37_12270"/>
<gene>
    <name evidence="4" type="ORF">G5B37_12270</name>
</gene>
<evidence type="ECO:0000256" key="2">
    <source>
        <dbReference type="SAM" id="MobiDB-lite"/>
    </source>
</evidence>
<feature type="compositionally biased region" description="Basic and acidic residues" evidence="2">
    <location>
        <begin position="320"/>
        <end position="346"/>
    </location>
</feature>
<evidence type="ECO:0000313" key="4">
    <source>
        <dbReference type="EMBL" id="QIE60308.1"/>
    </source>
</evidence>
<sequence length="662" mass="74915">MKAVQIIFISSILLIGSIGFAQNKKEFEIPSVTSSDDAPVTRIELPVPEDGEKGVHEVLQIKGKGESRIAVTKLDYFARPITVVALGENDEKFDVSFTKRSWDDKNIAKTIASKNSKVTETFKTAKEFGIKVNLKTDGIINLAIIAGKPIEIGKGNATLFVENDTKKQSNSMDATDTQENESSNLWLYIVIGLLGLVVVLLLGRRKAAGIVIIFLSTSVSAQGAFSIVSSAASNVQTALEIGYKIQDDIDSGALESIFERDSDYEIQLDPAGQPSLTSSCLEAISDPFNSGSPGNSNSGNSTNSNNSSSENGSGNDDWQSELRKNKREWDDKYQPEKDKNDKKIEYPDGQWNGKYNKDSRPKKNANGEDIKYPGDEEYDNKYDEHGRPKHDSNGNEINYPEEGTIDDKYDKWGRARYDRDGNEIKYPSNEWDGKYDEWGRPRHDANGNDIEYLRNPLKGERYRPKYDKVGNPIDYDANYNGDYNRHSLPVYDKDGSVINYNNFMKPTAMIHLQLKELNNTQYFGFFLGFNFQGNRDSTKEGCECLEKYYAELEEERYNYERLRVIASDLKSDIDWGIAFGDSMAGMPGGFGVGWPPQRKKVMDRYKRFEKNYAKKATELNGRLYNILQEISKCEAMLGEENWYGKSGFMYYEFMKTRYATIQ</sequence>
<keyword evidence="5" id="KW-1185">Reference proteome</keyword>
<keyword evidence="3" id="KW-0472">Membrane</keyword>
<evidence type="ECO:0000313" key="5">
    <source>
        <dbReference type="Proteomes" id="UP000505306"/>
    </source>
</evidence>
<reference evidence="4 5" key="1">
    <citation type="submission" date="2020-02" db="EMBL/GenBank/DDBJ databases">
        <title>Complete genome sequence of Flavobacteriaceae bacterium.</title>
        <authorList>
            <person name="Kim S.-J."/>
            <person name="Kim Y.-S."/>
            <person name="Kim K.-H."/>
        </authorList>
    </citation>
    <scope>NUCLEOTIDE SEQUENCE [LARGE SCALE GENOMIC DNA]</scope>
    <source>
        <strain evidence="4 5">RR4-40</strain>
    </source>
</reference>
<feature type="coiled-coil region" evidence="1">
    <location>
        <begin position="535"/>
        <end position="562"/>
    </location>
</feature>
<feature type="compositionally biased region" description="Low complexity" evidence="2">
    <location>
        <begin position="289"/>
        <end position="315"/>
    </location>
</feature>
<dbReference type="Proteomes" id="UP000505306">
    <property type="component" value="Chromosome"/>
</dbReference>
<name>A0A6G6GP31_9FLAO</name>
<evidence type="ECO:0000256" key="3">
    <source>
        <dbReference type="SAM" id="Phobius"/>
    </source>
</evidence>
<proteinExistence type="predicted"/>
<accession>A0A6G6GP31</accession>
<organism evidence="4 5">
    <name type="scientific">Rasiella rasia</name>
    <dbReference type="NCBI Taxonomy" id="2744027"/>
    <lineage>
        <taxon>Bacteria</taxon>
        <taxon>Pseudomonadati</taxon>
        <taxon>Bacteroidota</taxon>
        <taxon>Flavobacteriia</taxon>
        <taxon>Flavobacteriales</taxon>
        <taxon>Flavobacteriaceae</taxon>
        <taxon>Rasiella</taxon>
    </lineage>
</organism>
<feature type="transmembrane region" description="Helical" evidence="3">
    <location>
        <begin position="185"/>
        <end position="203"/>
    </location>
</feature>
<keyword evidence="3" id="KW-1133">Transmembrane helix</keyword>
<dbReference type="RefSeq" id="WP_164680321.1">
    <property type="nucleotide sequence ID" value="NZ_CP049057.1"/>
</dbReference>
<feature type="compositionally biased region" description="Basic and acidic residues" evidence="2">
    <location>
        <begin position="355"/>
        <end position="393"/>
    </location>
</feature>
<keyword evidence="1" id="KW-0175">Coiled coil</keyword>
<feature type="region of interest" description="Disordered" evidence="2">
    <location>
        <begin position="282"/>
        <end position="403"/>
    </location>
</feature>
<dbReference type="AlphaFoldDB" id="A0A6G6GP31"/>
<evidence type="ECO:0000256" key="1">
    <source>
        <dbReference type="SAM" id="Coils"/>
    </source>
</evidence>
<dbReference type="EMBL" id="CP049057">
    <property type="protein sequence ID" value="QIE60308.1"/>
    <property type="molecule type" value="Genomic_DNA"/>
</dbReference>